<comment type="caution">
    <text evidence="1">The sequence shown here is derived from an EMBL/GenBank/DDBJ whole genome shotgun (WGS) entry which is preliminary data.</text>
</comment>
<proteinExistence type="predicted"/>
<evidence type="ECO:0000313" key="1">
    <source>
        <dbReference type="EMBL" id="CAG8733932.1"/>
    </source>
</evidence>
<organism evidence="1 2">
    <name type="scientific">Funneliformis caledonium</name>
    <dbReference type="NCBI Taxonomy" id="1117310"/>
    <lineage>
        <taxon>Eukaryota</taxon>
        <taxon>Fungi</taxon>
        <taxon>Fungi incertae sedis</taxon>
        <taxon>Mucoromycota</taxon>
        <taxon>Glomeromycotina</taxon>
        <taxon>Glomeromycetes</taxon>
        <taxon>Glomerales</taxon>
        <taxon>Glomeraceae</taxon>
        <taxon>Funneliformis</taxon>
    </lineage>
</organism>
<sequence length="165" mass="19263">MPSDPDNPLSEMYMDIIIQSVFSKKERTHINAVWTQSVLKVIFDEKYILTKINAEVVDSWIEALTDTKQQVIMQLREGEIDDDKFRINYDNTIDDDTVNQYLTFFNTLNTSSKLPDVNGISNNVFIPIFILISSVIQRTRPPYFEWTWTCPRHISDLCPHLCPMI</sequence>
<keyword evidence="2" id="KW-1185">Reference proteome</keyword>
<dbReference type="OrthoDB" id="2487547at2759"/>
<protein>
    <submittedName>
        <fullName evidence="1">8968_t:CDS:1</fullName>
    </submittedName>
</protein>
<accession>A0A9N9IEN4</accession>
<dbReference type="AlphaFoldDB" id="A0A9N9IEN4"/>
<name>A0A9N9IEN4_9GLOM</name>
<gene>
    <name evidence="1" type="ORF">FCALED_LOCUS15168</name>
</gene>
<evidence type="ECO:0000313" key="2">
    <source>
        <dbReference type="Proteomes" id="UP000789570"/>
    </source>
</evidence>
<dbReference type="EMBL" id="CAJVPQ010012979">
    <property type="protein sequence ID" value="CAG8733932.1"/>
    <property type="molecule type" value="Genomic_DNA"/>
</dbReference>
<dbReference type="Proteomes" id="UP000789570">
    <property type="component" value="Unassembled WGS sequence"/>
</dbReference>
<reference evidence="1" key="1">
    <citation type="submission" date="2021-06" db="EMBL/GenBank/DDBJ databases">
        <authorList>
            <person name="Kallberg Y."/>
            <person name="Tangrot J."/>
            <person name="Rosling A."/>
        </authorList>
    </citation>
    <scope>NUCLEOTIDE SEQUENCE</scope>
    <source>
        <strain evidence="1">UK204</strain>
    </source>
</reference>
<feature type="non-terminal residue" evidence="1">
    <location>
        <position position="1"/>
    </location>
</feature>